<evidence type="ECO:0000256" key="12">
    <source>
        <dbReference type="PIRSR" id="PIRSR601382-2"/>
    </source>
</evidence>
<dbReference type="PRINTS" id="PR00747">
    <property type="entry name" value="GLYHDRLASE47"/>
</dbReference>
<evidence type="ECO:0000256" key="7">
    <source>
        <dbReference type="ARBA" id="ARBA00023180"/>
    </source>
</evidence>
<dbReference type="PANTHER" id="PTHR11742">
    <property type="entry name" value="MANNOSYL-OLIGOSACCHARIDE ALPHA-1,2-MANNOSIDASE-RELATED"/>
    <property type="match status" value="1"/>
</dbReference>
<protein>
    <recommendedName>
        <fullName evidence="14">alpha-1,2-Mannosidase</fullName>
        <ecNumber evidence="14">3.2.1.-</ecNumber>
    </recommendedName>
</protein>
<evidence type="ECO:0000256" key="10">
    <source>
        <dbReference type="ARBA" id="ARBA00048605"/>
    </source>
</evidence>
<feature type="binding site" evidence="12">
    <location>
        <position position="501"/>
    </location>
    <ligand>
        <name>Ca(2+)</name>
        <dbReference type="ChEBI" id="CHEBI:29108"/>
    </ligand>
</feature>
<evidence type="ECO:0000313" key="15">
    <source>
        <dbReference type="EMBL" id="CAG8439304.1"/>
    </source>
</evidence>
<dbReference type="GO" id="GO:0016020">
    <property type="term" value="C:membrane"/>
    <property type="evidence" value="ECO:0007669"/>
    <property type="project" value="InterPro"/>
</dbReference>
<dbReference type="AlphaFoldDB" id="A0A9N8V6V3"/>
<dbReference type="InterPro" id="IPR036026">
    <property type="entry name" value="Seven-hairpin_glycosidases"/>
</dbReference>
<dbReference type="Proteomes" id="UP000789508">
    <property type="component" value="Unassembled WGS sequence"/>
</dbReference>
<keyword evidence="12" id="KW-0479">Metal-binding</keyword>
<keyword evidence="16" id="KW-1185">Reference proteome</keyword>
<evidence type="ECO:0000256" key="14">
    <source>
        <dbReference type="RuleBase" id="RU361193"/>
    </source>
</evidence>
<dbReference type="InterPro" id="IPR001382">
    <property type="entry name" value="Glyco_hydro_47"/>
</dbReference>
<evidence type="ECO:0000256" key="8">
    <source>
        <dbReference type="ARBA" id="ARBA00023295"/>
    </source>
</evidence>
<comment type="catalytic activity">
    <reaction evidence="9">
        <text>N(4)-(alpha-D-Man-(1-&gt;2)-alpha-D-Man-(1-&gt;2)-alpha-D-Man-(1-&gt;3)-[alpha-D-Man-(1-&gt;3)-[alpha-D-Man-(1-&gt;2)-alpha-D-Man-(1-&gt;6)]-alpha-D-Man-(1-&gt;6)]-beta-D-Man-(1-&gt;4)-beta-D-GlcNAc-(1-&gt;4)-beta-D-GlcNAc)-L-asparaginyl-[protein] (N-glucan mannose isomer 8A1,2,3B1,3) + 3 H2O = N(4)-(alpha-D-Man-(1-&gt;3)-[alpha-D-Man-(1-&gt;3)-[alpha-D-Man-(1-&gt;6)]-alpha-D-Man-(1-&gt;6)]-beta-D-Man-(1-&gt;4)-beta-D-GlcNAc-(1-&gt;4)-beta-D-GlcNAc)-L-asparaginyl-[protein] (N-glucan mannose isomer 5A1,2) + 3 beta-D-mannose</text>
        <dbReference type="Rhea" id="RHEA:56028"/>
        <dbReference type="Rhea" id="RHEA-COMP:14358"/>
        <dbReference type="Rhea" id="RHEA-COMP:14367"/>
        <dbReference type="ChEBI" id="CHEBI:15377"/>
        <dbReference type="ChEBI" id="CHEBI:28563"/>
        <dbReference type="ChEBI" id="CHEBI:59087"/>
        <dbReference type="ChEBI" id="CHEBI:60628"/>
        <dbReference type="EC" id="3.2.1.113"/>
    </reaction>
</comment>
<dbReference type="InterPro" id="IPR050749">
    <property type="entry name" value="Glycosyl_Hydrolase_47"/>
</dbReference>
<evidence type="ECO:0000256" key="9">
    <source>
        <dbReference type="ARBA" id="ARBA00047669"/>
    </source>
</evidence>
<comment type="cofactor">
    <cofactor evidence="1 12">
        <name>Ca(2+)</name>
        <dbReference type="ChEBI" id="CHEBI:29108"/>
    </cofactor>
</comment>
<evidence type="ECO:0000313" key="16">
    <source>
        <dbReference type="Proteomes" id="UP000789508"/>
    </source>
</evidence>
<keyword evidence="5 14" id="KW-0378">Hydrolase</keyword>
<dbReference type="GO" id="GO:0036503">
    <property type="term" value="P:ERAD pathway"/>
    <property type="evidence" value="ECO:0007669"/>
    <property type="project" value="UniProtKB-ARBA"/>
</dbReference>
<evidence type="ECO:0000256" key="4">
    <source>
        <dbReference type="ARBA" id="ARBA00022729"/>
    </source>
</evidence>
<name>A0A9N8V6V3_9GLOM</name>
<keyword evidence="7" id="KW-0325">Glycoprotein</keyword>
<dbReference type="GO" id="GO:0005783">
    <property type="term" value="C:endoplasmic reticulum"/>
    <property type="evidence" value="ECO:0007669"/>
    <property type="project" value="TreeGrafter"/>
</dbReference>
<evidence type="ECO:0000256" key="11">
    <source>
        <dbReference type="PIRSR" id="PIRSR601382-1"/>
    </source>
</evidence>
<evidence type="ECO:0000256" key="3">
    <source>
        <dbReference type="ARBA" id="ARBA00007658"/>
    </source>
</evidence>
<organism evidence="15 16">
    <name type="scientific">Ambispora leptoticha</name>
    <dbReference type="NCBI Taxonomy" id="144679"/>
    <lineage>
        <taxon>Eukaryota</taxon>
        <taxon>Fungi</taxon>
        <taxon>Fungi incertae sedis</taxon>
        <taxon>Mucoromycota</taxon>
        <taxon>Glomeromycotina</taxon>
        <taxon>Glomeromycetes</taxon>
        <taxon>Archaeosporales</taxon>
        <taxon>Ambisporaceae</taxon>
        <taxon>Ambispora</taxon>
    </lineage>
</organism>
<gene>
    <name evidence="15" type="ORF">ALEPTO_LOCUS165</name>
</gene>
<keyword evidence="12" id="KW-0106">Calcium</keyword>
<comment type="pathway">
    <text evidence="2">Protein modification; protein glycosylation.</text>
</comment>
<evidence type="ECO:0000256" key="13">
    <source>
        <dbReference type="PIRSR" id="PIRSR601382-3"/>
    </source>
</evidence>
<proteinExistence type="inferred from homology"/>
<dbReference type="Gene3D" id="1.50.10.10">
    <property type="match status" value="1"/>
</dbReference>
<comment type="caution">
    <text evidence="15">The sequence shown here is derived from an EMBL/GenBank/DDBJ whole genome shotgun (WGS) entry which is preliminary data.</text>
</comment>
<keyword evidence="8 14" id="KW-0326">Glycosidase</keyword>
<dbReference type="PANTHER" id="PTHR11742:SF101">
    <property type="entry name" value="MANNOSYL-OLIGOSACCHARIDE ALPHA-1,2-MANNOSIDASE 1B"/>
    <property type="match status" value="1"/>
</dbReference>
<feature type="active site" evidence="11">
    <location>
        <position position="267"/>
    </location>
</feature>
<keyword evidence="6 13" id="KW-1015">Disulfide bond</keyword>
<evidence type="ECO:0000256" key="5">
    <source>
        <dbReference type="ARBA" id="ARBA00022801"/>
    </source>
</evidence>
<feature type="active site" description="Proton donor" evidence="11">
    <location>
        <position position="134"/>
    </location>
</feature>
<evidence type="ECO:0000256" key="6">
    <source>
        <dbReference type="ARBA" id="ARBA00023157"/>
    </source>
</evidence>
<feature type="disulfide bond" evidence="13">
    <location>
        <begin position="332"/>
        <end position="361"/>
    </location>
</feature>
<dbReference type="EMBL" id="CAJVPS010000007">
    <property type="protein sequence ID" value="CAG8439304.1"/>
    <property type="molecule type" value="Genomic_DNA"/>
</dbReference>
<keyword evidence="4" id="KW-0732">Signal</keyword>
<dbReference type="GO" id="GO:0004571">
    <property type="term" value="F:mannosyl-oligosaccharide 1,2-alpha-mannosidase activity"/>
    <property type="evidence" value="ECO:0007669"/>
    <property type="project" value="UniProtKB-EC"/>
</dbReference>
<feature type="active site" evidence="11">
    <location>
        <position position="415"/>
    </location>
</feature>
<dbReference type="InterPro" id="IPR012341">
    <property type="entry name" value="6hp_glycosidase-like_sf"/>
</dbReference>
<dbReference type="GO" id="GO:0005509">
    <property type="term" value="F:calcium ion binding"/>
    <property type="evidence" value="ECO:0007669"/>
    <property type="project" value="InterPro"/>
</dbReference>
<dbReference type="SUPFAM" id="SSF48225">
    <property type="entry name" value="Seven-hairpin glycosidases"/>
    <property type="match status" value="1"/>
</dbReference>
<evidence type="ECO:0000256" key="2">
    <source>
        <dbReference type="ARBA" id="ARBA00004922"/>
    </source>
</evidence>
<dbReference type="OrthoDB" id="8118055at2759"/>
<sequence>MRKTRLFLLFTSSLLLFFLITTLFQFWYENYYNPFPDWHPLEPPIDTTAQERAEYVKEAFVHSFNGYKQHAWGYDEVRPVTGSTRNTRNGWAATIVDSLDTMILMNLTKEYELSRELVSRIDFKKTSDLVNVFETTIRYIGGLLAAYDLTGDNLYLDKSIELAVQLLPAFDTPTGIPFQYVDLKKKTAVHSRFPGKASALSEFGSLQLEFRRLSELSGNPIFLNKAQRIIDILQSKSTELPGLYPVFMDPLNGKFTTSWITWGGLGDSFYEYLLKHYIMVEGTLDQYLDMWLLAIDSTKKYLISTGFGFSNMTYLSQWWEGKPYYEMSHLACFAPGNFLLGGHILKNDTLIELGLNLTYTCYLSYESTNTKVGPEEFAYVGANEARSLRWNRKQRNSYFSKGIFVTDGHYYLRPEVIESIFYAYRITGDKKYQDWGWNIFRAITKYCRTPIGFSGVRDVTNLKRRWDNIAESFWFAETLKYLYLLFNEEDLLPFDQWVLNTEAHPFRIGGKKPASSRQEG</sequence>
<dbReference type="GO" id="GO:0005975">
    <property type="term" value="P:carbohydrate metabolic process"/>
    <property type="evidence" value="ECO:0007669"/>
    <property type="project" value="InterPro"/>
</dbReference>
<dbReference type="Pfam" id="PF01532">
    <property type="entry name" value="Glyco_hydro_47"/>
    <property type="match status" value="1"/>
</dbReference>
<comment type="catalytic activity">
    <reaction evidence="10">
        <text>N(4)-(alpha-D-Man-(1-&gt;2)-alpha-D-Man-(1-&gt;2)-alpha-D-Man-(1-&gt;3)-[alpha-D-Man-(1-&gt;2)-alpha-D-Man-(1-&gt;3)-[alpha-D-Man-(1-&gt;2)-alpha-D-Man-(1-&gt;6)]-alpha-D-Man-(1-&gt;6)]-beta-D-Man-(1-&gt;4)-beta-D-GlcNAc-(1-&gt;4)-beta-D-GlcNAc)-L-asparaginyl-[protein] (N-glucan mannose isomer 9A1,2,3B1,2,3) + 4 H2O = N(4)-(alpha-D-Man-(1-&gt;3)-[alpha-D-Man-(1-&gt;3)-[alpha-D-Man-(1-&gt;6)]-alpha-D-Man-(1-&gt;6)]-beta-D-Man-(1-&gt;4)-beta-D-GlcNAc-(1-&gt;4)-beta-D-GlcNAc)-L-asparaginyl-[protein] (N-glucan mannose isomer 5A1,2) + 4 beta-D-mannose</text>
        <dbReference type="Rhea" id="RHEA:56008"/>
        <dbReference type="Rhea" id="RHEA-COMP:14356"/>
        <dbReference type="Rhea" id="RHEA-COMP:14367"/>
        <dbReference type="ChEBI" id="CHEBI:15377"/>
        <dbReference type="ChEBI" id="CHEBI:28563"/>
        <dbReference type="ChEBI" id="CHEBI:59087"/>
        <dbReference type="ChEBI" id="CHEBI:139493"/>
        <dbReference type="EC" id="3.2.1.113"/>
    </reaction>
</comment>
<feature type="active site" description="Proton donor" evidence="11">
    <location>
        <position position="375"/>
    </location>
</feature>
<reference evidence="15" key="1">
    <citation type="submission" date="2021-06" db="EMBL/GenBank/DDBJ databases">
        <authorList>
            <person name="Kallberg Y."/>
            <person name="Tangrot J."/>
            <person name="Rosling A."/>
        </authorList>
    </citation>
    <scope>NUCLEOTIDE SEQUENCE</scope>
    <source>
        <strain evidence="15">FL130A</strain>
    </source>
</reference>
<dbReference type="EC" id="3.2.1.-" evidence="14"/>
<evidence type="ECO:0000256" key="1">
    <source>
        <dbReference type="ARBA" id="ARBA00001913"/>
    </source>
</evidence>
<accession>A0A9N8V6V3</accession>
<comment type="similarity">
    <text evidence="3 14">Belongs to the glycosyl hydrolase 47 family.</text>
</comment>